<dbReference type="Pfam" id="PF26550">
    <property type="entry name" value="Tricorn_2nd"/>
    <property type="match status" value="1"/>
</dbReference>
<keyword evidence="6 7" id="KW-0720">Serine protease</keyword>
<dbReference type="SUPFAM" id="SSF82171">
    <property type="entry name" value="DPP6 N-terminal domain-like"/>
    <property type="match status" value="1"/>
</dbReference>
<keyword evidence="13" id="KW-1185">Reference proteome</keyword>
<dbReference type="InterPro" id="IPR015943">
    <property type="entry name" value="WD40/YVTN_repeat-like_dom_sf"/>
</dbReference>
<sequence>MHSLLTRCLAAALLGAAVAGPTAALAQTATQSATPTGEREGFYRFPTLRGQTIVFTADSDLWRVGLQGGRAERITTHPELEARAALSPDGRTLAFVGAYEGVAEVYTLPLAGGVPQRLTWQGQNPRVWGHTPAGEVLVTAPAQRGEPVTQLYAIDPRTQAQRVLPVGQASDGALSADGHILYFTRLGLLSDNVRAYRGGGMAQLWRLDLRGQAEAQPLLPVPAAGARPAGNDQRPMPYRGSLGERIAFLSDRDGQFNLYSVNAQGGDLQQHTRHRGWDIRHASIDGTRVVYALGADLRLVDLETGQDQRLAITLGGDADALRARWVQRPQGFFDGARVSPDGQRALLNVRGRLATQGTGTLRRAELPVPADARCRDGVFGHDGRHVYALCDIAPAPVAAGAPPAELEVWRFNADGSGAPLQITRGATMRRLAIFPSPDGRWLAHTDKNGKLSLTALTPNGPGATRAVELPGAARNAPAQLVWAPDSQSFVFTRGGADANRGRLFLHHVAQARTVALTSDRYSSSAPAFTPDGRWLYFLSDRHFASLNAGPWGDRNLGPYFDRRSKIYALALQASGPRFPFQPRDELQAEGEASAAPAPAAAAASAAGTAPARTGGAAGAARSAAVAPLELEGLAQRLHEVPLPPGNYTRLHTDGRRLYFLEADSTVERRTSLRTLAIENTGPQPELFAADVNDYELSGDAKRLLLVRRAASPQQAADIQLMDAAAKPPTEPAVLARTQVRWADWQIQTEPAAEWRQLFDDAWRLHRDHFYDAKMHGTDWPAVRRKYAALLPRVGERRELAELMAQMVAEVGALHSQVAAGDVRRGPDDIAAAGLGARFSKVAQGFRVEQLFRSDPELPTEAGPLVQAGVKVGEIITTLNGRSLAGVAALPELLRGQVGRQVLLTVKPEVASGSAGAERRVVVLPINAEREAALREGDWEHGRLQRAAERSQGRVGYLRLRAMGRGDMATFAREFYAQLDREALIIDVRNNNGGNIDSWVLTQLLRRAWAWWQPRSPEGAETYSNMQQAYRGRIAVLIDADTYSDGETFAEGFKRLQLGTLIGRRTAGAGIWLSDGNRLLDRGIMRAAETGQYALDGGWLIEGRGVTPDIDVDNPPRATHEGGDAQLDAAVNHLLRQLAEQPLPRPVAPPHQRP</sequence>
<evidence type="ECO:0000259" key="11">
    <source>
        <dbReference type="SMART" id="SM00245"/>
    </source>
</evidence>
<dbReference type="Gene3D" id="3.90.226.10">
    <property type="entry name" value="2-enoyl-CoA Hydratase, Chain A, domain 1"/>
    <property type="match status" value="1"/>
</dbReference>
<evidence type="ECO:0000256" key="6">
    <source>
        <dbReference type="ARBA" id="ARBA00022825"/>
    </source>
</evidence>
<dbReference type="SUPFAM" id="SSF69304">
    <property type="entry name" value="Tricorn protease N-terminal domain"/>
    <property type="match status" value="1"/>
</dbReference>
<evidence type="ECO:0000313" key="13">
    <source>
        <dbReference type="Proteomes" id="UP000285575"/>
    </source>
</evidence>
<feature type="signal peptide" evidence="10">
    <location>
        <begin position="1"/>
        <end position="26"/>
    </location>
</feature>
<dbReference type="EC" id="3.4.21.-" evidence="7"/>
<dbReference type="GO" id="GO:0005737">
    <property type="term" value="C:cytoplasm"/>
    <property type="evidence" value="ECO:0007669"/>
    <property type="project" value="UniProtKB-SubCell"/>
</dbReference>
<feature type="site" description="Transition state stabilizer; via amide nitrogen" evidence="9">
    <location>
        <position position="1044"/>
    </location>
</feature>
<evidence type="ECO:0000256" key="1">
    <source>
        <dbReference type="ARBA" id="ARBA00004496"/>
    </source>
</evidence>
<evidence type="ECO:0000313" key="12">
    <source>
        <dbReference type="EMBL" id="RVU43286.1"/>
    </source>
</evidence>
<dbReference type="PANTHER" id="PTHR43253:SF1">
    <property type="entry name" value="TRICORN PROTEASE HOMOLOG 2-RELATED"/>
    <property type="match status" value="1"/>
</dbReference>
<comment type="similarity">
    <text evidence="2 7">Belongs to the peptidase S41B family.</text>
</comment>
<evidence type="ECO:0000256" key="2">
    <source>
        <dbReference type="ARBA" id="ARBA00008524"/>
    </source>
</evidence>
<dbReference type="Gene3D" id="2.130.10.10">
    <property type="entry name" value="YVTN repeat-like/Quinoprotein amine dehydrogenase"/>
    <property type="match status" value="1"/>
</dbReference>
<dbReference type="AlphaFoldDB" id="A0A437R916"/>
<dbReference type="Pfam" id="PF26549">
    <property type="entry name" value="Tricorn_N"/>
    <property type="match status" value="1"/>
</dbReference>
<comment type="function">
    <text evidence="7">Degrades oligopeptides.</text>
</comment>
<dbReference type="InterPro" id="IPR005151">
    <property type="entry name" value="Tail-specific_protease"/>
</dbReference>
<evidence type="ECO:0000256" key="5">
    <source>
        <dbReference type="ARBA" id="ARBA00022801"/>
    </source>
</evidence>
<feature type="domain" description="Tail specific protease" evidence="11">
    <location>
        <begin position="926"/>
        <end position="1112"/>
    </location>
</feature>
<dbReference type="Pfam" id="PF03572">
    <property type="entry name" value="Peptidase_S41"/>
    <property type="match status" value="1"/>
</dbReference>
<feature type="chain" id="PRO_5019460269" description="Tricorn protease homolog" evidence="10">
    <location>
        <begin position="27"/>
        <end position="1153"/>
    </location>
</feature>
<gene>
    <name evidence="12" type="ORF">EOE66_20260</name>
</gene>
<comment type="caution">
    <text evidence="12">The sequence shown here is derived from an EMBL/GenBank/DDBJ whole genome shotgun (WGS) entry which is preliminary data.</text>
</comment>
<organism evidence="12 13">
    <name type="scientific">Rubrivivax rivuli</name>
    <dbReference type="NCBI Taxonomy" id="1862385"/>
    <lineage>
        <taxon>Bacteria</taxon>
        <taxon>Pseudomonadati</taxon>
        <taxon>Pseudomonadota</taxon>
        <taxon>Betaproteobacteria</taxon>
        <taxon>Burkholderiales</taxon>
        <taxon>Sphaerotilaceae</taxon>
        <taxon>Rubrivivax</taxon>
    </lineage>
</organism>
<dbReference type="OrthoDB" id="9758793at2"/>
<dbReference type="Gene3D" id="2.30.42.10">
    <property type="match status" value="1"/>
</dbReference>
<evidence type="ECO:0000256" key="8">
    <source>
        <dbReference type="PIRSR" id="PIRSR036421-1"/>
    </source>
</evidence>
<dbReference type="InterPro" id="IPR028204">
    <property type="entry name" value="Tricorn_C1"/>
</dbReference>
<evidence type="ECO:0000256" key="3">
    <source>
        <dbReference type="ARBA" id="ARBA00022490"/>
    </source>
</evidence>
<keyword evidence="4 7" id="KW-0645">Protease</keyword>
<reference evidence="12 13" key="1">
    <citation type="submission" date="2019-01" db="EMBL/GenBank/DDBJ databases">
        <authorList>
            <person name="Chen W.-M."/>
        </authorList>
    </citation>
    <scope>NUCLEOTIDE SEQUENCE [LARGE SCALE GENOMIC DNA]</scope>
    <source>
        <strain evidence="12 13">KYPY4</strain>
    </source>
</reference>
<proteinExistence type="inferred from homology"/>
<protein>
    <recommendedName>
        <fullName evidence="7">Tricorn protease homolog</fullName>
        <ecNumber evidence="7">3.4.21.-</ecNumber>
    </recommendedName>
</protein>
<dbReference type="GO" id="GO:0008236">
    <property type="term" value="F:serine-type peptidase activity"/>
    <property type="evidence" value="ECO:0007669"/>
    <property type="project" value="UniProtKB-UniRule"/>
</dbReference>
<evidence type="ECO:0000256" key="10">
    <source>
        <dbReference type="SAM" id="SignalP"/>
    </source>
</evidence>
<dbReference type="SUPFAM" id="SSF52096">
    <property type="entry name" value="ClpP/crotonase"/>
    <property type="match status" value="1"/>
</dbReference>
<feature type="active site" description="Nucleophile" evidence="8">
    <location>
        <position position="1043"/>
    </location>
</feature>
<dbReference type="Gene3D" id="2.120.10.60">
    <property type="entry name" value="Tricorn protease N-terminal domain"/>
    <property type="match status" value="1"/>
</dbReference>
<dbReference type="Gene3D" id="3.30.750.44">
    <property type="match status" value="1"/>
</dbReference>
<dbReference type="Proteomes" id="UP000285575">
    <property type="component" value="Unassembled WGS sequence"/>
</dbReference>
<keyword evidence="5 7" id="KW-0378">Hydrolase</keyword>
<dbReference type="Pfam" id="PF14684">
    <property type="entry name" value="Tricorn_C1"/>
    <property type="match status" value="1"/>
</dbReference>
<dbReference type="GO" id="GO:0006508">
    <property type="term" value="P:proteolysis"/>
    <property type="evidence" value="ECO:0007669"/>
    <property type="project" value="UniProtKB-UniRule"/>
</dbReference>
<dbReference type="Pfam" id="PF14685">
    <property type="entry name" value="PDZ_Tricorn"/>
    <property type="match status" value="1"/>
</dbReference>
<name>A0A437R916_9BURK</name>
<feature type="active site" description="Charge relay system" evidence="8">
    <location>
        <position position="814"/>
    </location>
</feature>
<feature type="active site" description="Charge relay system" evidence="8">
    <location>
        <position position="1101"/>
    </location>
</feature>
<dbReference type="PIRSF" id="PIRSF036421">
    <property type="entry name" value="Tricorn_protease"/>
    <property type="match status" value="1"/>
</dbReference>
<dbReference type="SMART" id="SM00245">
    <property type="entry name" value="TSPc"/>
    <property type="match status" value="1"/>
</dbReference>
<dbReference type="EMBL" id="SACR01000007">
    <property type="protein sequence ID" value="RVU43286.1"/>
    <property type="molecule type" value="Genomic_DNA"/>
</dbReference>
<dbReference type="InterPro" id="IPR036034">
    <property type="entry name" value="PDZ_sf"/>
</dbReference>
<dbReference type="SUPFAM" id="SSF50156">
    <property type="entry name" value="PDZ domain-like"/>
    <property type="match status" value="1"/>
</dbReference>
<dbReference type="InterPro" id="IPR029045">
    <property type="entry name" value="ClpP/crotonase-like_dom_sf"/>
</dbReference>
<dbReference type="InterPro" id="IPR029414">
    <property type="entry name" value="Tricorn_PDZ"/>
</dbReference>
<evidence type="ECO:0000256" key="9">
    <source>
        <dbReference type="PIRSR" id="PIRSR036421-3"/>
    </source>
</evidence>
<dbReference type="PANTHER" id="PTHR43253">
    <property type="entry name" value="TRICORN PROTEASE HOMOLOG 2-RELATED"/>
    <property type="match status" value="1"/>
</dbReference>
<evidence type="ECO:0000256" key="7">
    <source>
        <dbReference type="PIRNR" id="PIRNR036421"/>
    </source>
</evidence>
<dbReference type="CDD" id="cd07562">
    <property type="entry name" value="Peptidase_S41_TRI"/>
    <property type="match status" value="1"/>
</dbReference>
<dbReference type="RefSeq" id="WP_128230571.1">
    <property type="nucleotide sequence ID" value="NZ_SACR01000007.1"/>
</dbReference>
<comment type="subcellular location">
    <subcellularLocation>
        <location evidence="1 7">Cytoplasm</location>
    </subcellularLocation>
</comment>
<keyword evidence="3 7" id="KW-0963">Cytoplasm</keyword>
<dbReference type="InterPro" id="IPR012393">
    <property type="entry name" value="Tricorn_protease"/>
</dbReference>
<keyword evidence="10" id="KW-0732">Signal</keyword>
<evidence type="ECO:0000256" key="4">
    <source>
        <dbReference type="ARBA" id="ARBA00022670"/>
    </source>
</evidence>
<accession>A0A437R916</accession>